<accession>A0AA95H2N4</accession>
<dbReference type="AlphaFoldDB" id="A0AA95H2N4"/>
<sequence length="402" mass="44108">MRYLVSFALLCTSGIVLAHGLETHEDSHPLAIGASGSLMWNNQGAADANGDWRIPGALMGGDAEPANKDTTLNDALLWGRYRITPRTSLHGKLGTQAGGTSSHHNGINVENAYIRHQFTDKHAITGSIGKLEANFSPSAASHASTSTFAEAPLVEDTLWGRSIHDKGVRLSAKPNKQTEMGIEAWQGDFFPATQDKSARDLYLKFTPEPRGDWQVQAGAWAMRADAQQRGDARYNGGHVHSGSLLAQPKDVRFSGRTDLSGVWLNVNTPKLGKLQPNLQYEIVQSKADGVLTEASPARTANYQNNYVGYTLTPQLSQGRGTVSYRHEELVLDNHLSGAAAQVLAQDANLISSKNPKRQTLQFKWQATPQWAWRVSYTRDHTLDKADSRVGVGLVWQDTLYRR</sequence>
<evidence type="ECO:0000256" key="1">
    <source>
        <dbReference type="SAM" id="SignalP"/>
    </source>
</evidence>
<feature type="chain" id="PRO_5041661188" evidence="1">
    <location>
        <begin position="19"/>
        <end position="402"/>
    </location>
</feature>
<proteinExistence type="predicted"/>
<feature type="signal peptide" evidence="1">
    <location>
        <begin position="1"/>
        <end position="18"/>
    </location>
</feature>
<reference evidence="2" key="2">
    <citation type="submission" date="2023-04" db="EMBL/GenBank/DDBJ databases">
        <authorList>
            <person name="Beletskiy A.V."/>
            <person name="Mardanov A.V."/>
            <person name="Ravin N.V."/>
        </authorList>
    </citation>
    <scope>NUCLEOTIDE SEQUENCE</scope>
    <source>
        <strain evidence="2">GKL-01</strain>
    </source>
</reference>
<evidence type="ECO:0000313" key="2">
    <source>
        <dbReference type="EMBL" id="WGZ89495.1"/>
    </source>
</evidence>
<gene>
    <name evidence="2" type="ORF">QJT80_08210</name>
</gene>
<reference evidence="2" key="1">
    <citation type="journal article" date="2023" name="Int. J. Mol. Sci.">
        <title>Metagenomics Revealed a New Genus 'Candidatus Thiocaldithrix dubininis' gen. nov., sp. nov. and a New Species 'Candidatus Thiothrix putei' sp. nov. in the Family Thiotrichaceae, Some Members of Which Have Traits of Both Na+- and H+-Motive Energetics.</title>
        <authorList>
            <person name="Ravin N.V."/>
            <person name="Muntyan M.S."/>
            <person name="Smolyakov D.D."/>
            <person name="Rudenko T.S."/>
            <person name="Beletsky A.V."/>
            <person name="Mardanov A.V."/>
            <person name="Grabovich M.Y."/>
        </authorList>
    </citation>
    <scope>NUCLEOTIDE SEQUENCE</scope>
    <source>
        <strain evidence="2">GKL-01</strain>
    </source>
</reference>
<dbReference type="EMBL" id="CP124755">
    <property type="protein sequence ID" value="WGZ89495.1"/>
    <property type="molecule type" value="Genomic_DNA"/>
</dbReference>
<dbReference type="KEGG" id="tdu:QJT80_08210"/>
<organism evidence="2">
    <name type="scientific">Candidatus Thiocaldithrix dubininis</name>
    <dbReference type="NCBI Taxonomy" id="3080823"/>
    <lineage>
        <taxon>Bacteria</taxon>
        <taxon>Pseudomonadati</taxon>
        <taxon>Pseudomonadota</taxon>
        <taxon>Gammaproteobacteria</taxon>
        <taxon>Thiotrichales</taxon>
        <taxon>Thiotrichaceae</taxon>
        <taxon>Candidatus Thiocaldithrix</taxon>
    </lineage>
</organism>
<protein>
    <submittedName>
        <fullName evidence="2">Uncharacterized protein</fullName>
    </submittedName>
</protein>
<keyword evidence="1" id="KW-0732">Signal</keyword>
<dbReference type="Proteomes" id="UP001300672">
    <property type="component" value="Chromosome"/>
</dbReference>
<name>A0AA95H2N4_9GAMM</name>